<reference evidence="7 8" key="1">
    <citation type="journal article" date="2016" name="Nat. Commun.">
        <title>Thousands of microbial genomes shed light on interconnected biogeochemical processes in an aquifer system.</title>
        <authorList>
            <person name="Anantharaman K."/>
            <person name="Brown C.T."/>
            <person name="Hug L.A."/>
            <person name="Sharon I."/>
            <person name="Castelle C.J."/>
            <person name="Probst A.J."/>
            <person name="Thomas B.C."/>
            <person name="Singh A."/>
            <person name="Wilkins M.J."/>
            <person name="Karaoz U."/>
            <person name="Brodie E.L."/>
            <person name="Williams K.H."/>
            <person name="Hubbard S.S."/>
            <person name="Banfield J.F."/>
        </authorList>
    </citation>
    <scope>NUCLEOTIDE SEQUENCE [LARGE SCALE GENOMIC DNA]</scope>
</reference>
<feature type="chain" id="PRO_5009525546" description="Leucine-binding protein domain-containing protein" evidence="5">
    <location>
        <begin position="22"/>
        <end position="385"/>
    </location>
</feature>
<feature type="domain" description="Leucine-binding protein" evidence="6">
    <location>
        <begin position="48"/>
        <end position="371"/>
    </location>
</feature>
<feature type="signal peptide" evidence="5">
    <location>
        <begin position="1"/>
        <end position="21"/>
    </location>
</feature>
<keyword evidence="2" id="KW-0813">Transport</keyword>
<dbReference type="PANTHER" id="PTHR30483">
    <property type="entry name" value="LEUCINE-SPECIFIC-BINDING PROTEIN"/>
    <property type="match status" value="1"/>
</dbReference>
<evidence type="ECO:0000256" key="3">
    <source>
        <dbReference type="ARBA" id="ARBA00022729"/>
    </source>
</evidence>
<proteinExistence type="inferred from homology"/>
<dbReference type="Proteomes" id="UP000178742">
    <property type="component" value="Unassembled WGS sequence"/>
</dbReference>
<evidence type="ECO:0000256" key="5">
    <source>
        <dbReference type="SAM" id="SignalP"/>
    </source>
</evidence>
<evidence type="ECO:0000256" key="2">
    <source>
        <dbReference type="ARBA" id="ARBA00022448"/>
    </source>
</evidence>
<gene>
    <name evidence="7" type="ORF">A3B90_02060</name>
</gene>
<dbReference type="GO" id="GO:0006865">
    <property type="term" value="P:amino acid transport"/>
    <property type="evidence" value="ECO:0007669"/>
    <property type="project" value="UniProtKB-KW"/>
</dbReference>
<dbReference type="Gene3D" id="3.40.50.2300">
    <property type="match status" value="2"/>
</dbReference>
<keyword evidence="3 5" id="KW-0732">Signal</keyword>
<dbReference type="SUPFAM" id="SSF53822">
    <property type="entry name" value="Periplasmic binding protein-like I"/>
    <property type="match status" value="1"/>
</dbReference>
<evidence type="ECO:0000256" key="1">
    <source>
        <dbReference type="ARBA" id="ARBA00010062"/>
    </source>
</evidence>
<dbReference type="STRING" id="1798676.A3B90_02060"/>
<dbReference type="CDD" id="cd19984">
    <property type="entry name" value="PBP1_ABC_ligand_binding-like"/>
    <property type="match status" value="1"/>
</dbReference>
<organism evidence="7 8">
    <name type="scientific">Candidatus Magasanikbacteria bacterium RIFCSPHIGHO2_02_FULL_41_13</name>
    <dbReference type="NCBI Taxonomy" id="1798676"/>
    <lineage>
        <taxon>Bacteria</taxon>
        <taxon>Candidatus Magasanikiibacteriota</taxon>
    </lineage>
</organism>
<dbReference type="InterPro" id="IPR000709">
    <property type="entry name" value="Leu_Ile_Val-bd"/>
</dbReference>
<dbReference type="InterPro" id="IPR051010">
    <property type="entry name" value="BCAA_transport"/>
</dbReference>
<evidence type="ECO:0000256" key="4">
    <source>
        <dbReference type="ARBA" id="ARBA00022970"/>
    </source>
</evidence>
<dbReference type="PROSITE" id="PS51257">
    <property type="entry name" value="PROKAR_LIPOPROTEIN"/>
    <property type="match status" value="1"/>
</dbReference>
<keyword evidence="4" id="KW-0029">Amino-acid transport</keyword>
<accession>A0A1F6M5U1</accession>
<dbReference type="AlphaFoldDB" id="A0A1F6M5U1"/>
<dbReference type="InterPro" id="IPR028082">
    <property type="entry name" value="Peripla_BP_I"/>
</dbReference>
<evidence type="ECO:0000259" key="6">
    <source>
        <dbReference type="Pfam" id="PF13458"/>
    </source>
</evidence>
<comment type="similarity">
    <text evidence="1">Belongs to the leucine-binding protein family.</text>
</comment>
<sequence length="385" mass="40561">MKKSLLLGAVGALLLVGAGCASTNAPTGDTSINTNPTPTPAPVVDTSPIKIGWIGPLTGDLASLGQDAEKATEVALDEVNAAGGINGRPLQLVPQDSKCNPKDASDAGNKLINVDKVSVILGGLCSGETTAVAPVAEQNHVVMISPCSSAPNITTAGDYIFRTYPSDAFQGKVAAEYMYNTLGKKKVAVLAVLGDYGTGLKNAFITRYKELGGEVVFAEDYVQEARDLRTQLTKIKNSDAEAVYFIAYTEAGLAGLKQAKEIGLKLPMMGGDTWDDAKIPESKLAEGFIYTVGNTDSSNVDFTSKLKAKGASNTACAPRSYDNVKIVAEIMKRVGNDASKIKDELYKVKDYPGIGNTITLDSNGDVTTAAYDYKTIKNGKVEILK</sequence>
<dbReference type="EMBL" id="MFPX01000009">
    <property type="protein sequence ID" value="OGH67012.1"/>
    <property type="molecule type" value="Genomic_DNA"/>
</dbReference>
<dbReference type="PANTHER" id="PTHR30483:SF6">
    <property type="entry name" value="PERIPLASMIC BINDING PROTEIN OF ABC TRANSPORTER FOR NATURAL AMINO ACIDS"/>
    <property type="match status" value="1"/>
</dbReference>
<dbReference type="Pfam" id="PF13458">
    <property type="entry name" value="Peripla_BP_6"/>
    <property type="match status" value="1"/>
</dbReference>
<dbReference type="InterPro" id="IPR028081">
    <property type="entry name" value="Leu-bd"/>
</dbReference>
<comment type="caution">
    <text evidence="7">The sequence shown here is derived from an EMBL/GenBank/DDBJ whole genome shotgun (WGS) entry which is preliminary data.</text>
</comment>
<dbReference type="PRINTS" id="PR00337">
    <property type="entry name" value="LEUILEVALBP"/>
</dbReference>
<evidence type="ECO:0000313" key="8">
    <source>
        <dbReference type="Proteomes" id="UP000178742"/>
    </source>
</evidence>
<protein>
    <recommendedName>
        <fullName evidence="6">Leucine-binding protein domain-containing protein</fullName>
    </recommendedName>
</protein>
<evidence type="ECO:0000313" key="7">
    <source>
        <dbReference type="EMBL" id="OGH67012.1"/>
    </source>
</evidence>
<name>A0A1F6M5U1_9BACT</name>